<feature type="compositionally biased region" description="Gly residues" evidence="1">
    <location>
        <begin position="32"/>
        <end position="52"/>
    </location>
</feature>
<dbReference type="EMBL" id="CP011125">
    <property type="protein sequence ID" value="AKF05876.1"/>
    <property type="molecule type" value="Genomic_DNA"/>
</dbReference>
<dbReference type="STRING" id="927083.DB32_003025"/>
<dbReference type="SUPFAM" id="SSF51126">
    <property type="entry name" value="Pectin lyase-like"/>
    <property type="match status" value="1"/>
</dbReference>
<dbReference type="KEGG" id="samy:DB32_003025"/>
<dbReference type="InterPro" id="IPR012334">
    <property type="entry name" value="Pectin_lyas_fold"/>
</dbReference>
<feature type="region of interest" description="Disordered" evidence="1">
    <location>
        <begin position="354"/>
        <end position="376"/>
    </location>
</feature>
<feature type="region of interest" description="Disordered" evidence="1">
    <location>
        <begin position="32"/>
        <end position="70"/>
    </location>
</feature>
<proteinExistence type="predicted"/>
<evidence type="ECO:0000256" key="1">
    <source>
        <dbReference type="SAM" id="MobiDB-lite"/>
    </source>
</evidence>
<protein>
    <submittedName>
        <fullName evidence="3">PE_PGRS</fullName>
    </submittedName>
</protein>
<feature type="compositionally biased region" description="Gly residues" evidence="1">
    <location>
        <begin position="302"/>
        <end position="317"/>
    </location>
</feature>
<accession>A0A0F6YHH2</accession>
<feature type="region of interest" description="Disordered" evidence="1">
    <location>
        <begin position="248"/>
        <end position="284"/>
    </location>
</feature>
<keyword evidence="4" id="KW-1185">Reference proteome</keyword>
<evidence type="ECO:0000313" key="4">
    <source>
        <dbReference type="Proteomes" id="UP000034883"/>
    </source>
</evidence>
<dbReference type="InterPro" id="IPR011050">
    <property type="entry name" value="Pectin_lyase_fold/virulence"/>
</dbReference>
<feature type="region of interest" description="Disordered" evidence="1">
    <location>
        <begin position="301"/>
        <end position="333"/>
    </location>
</feature>
<name>A0A0F6YHH2_9BACT</name>
<keyword evidence="2" id="KW-0732">Signal</keyword>
<sequence length="571" mass="53127">MIMHVVSRVAGLLAVGFGVLASTVAGCADGGSGRAPDAGPGGDGIDSGGGNGQIDAGRDDQPDAWSGDAGELLPQRCNPDYAFFEDEFGRQAYCIYVATTGSDETGEGTADAPYATITHGIEVAVARGAATGRVHAVAVSKGTYRERVTIENGTSVYGQFDAEDRWSRDDANETIIESATVEGDRVEGVVAIGVSAPTVFEGFTIVAGPAPAESRNVDVYGVRVADSTPVLPELGGLVLRELRVEAGAGSPGDDGLAGTDGDDGVQGGRGTDGTKANGNPQPGGLGAVTICGGITLDRTRGGDGGSGGGDDLAGCGTGPDDAQSGGSPPSLTSCGGGTAGDSCSCAAPVDHDGDPGGQGSACATEPAANGDAASAPTVRGSVVDGAWAPRAGFAGNDGAAGVGGSGGGGGGSGCDAIGYGRTGGGGGGGGSGGCGGLGGGGGRAGGSSFALFVSGSAIAVPGCSFTSGDGAAGGAGAAGGLGGDAGAGGEAGAGGHAGGAGGPGQAGGIGGSGAGGPGGSSIAALLCESDVDGLDLGELEEGAAGAAGAAPARGVAGIAGVAARVFDGCEL</sequence>
<dbReference type="AlphaFoldDB" id="A0A0F6YHH2"/>
<feature type="compositionally biased region" description="Polar residues" evidence="1">
    <location>
        <begin position="324"/>
        <end position="333"/>
    </location>
</feature>
<gene>
    <name evidence="3" type="ORF">DB32_003025</name>
</gene>
<dbReference type="PRINTS" id="PR01228">
    <property type="entry name" value="EGGSHELL"/>
</dbReference>
<dbReference type="Gene3D" id="2.160.20.10">
    <property type="entry name" value="Single-stranded right-handed beta-helix, Pectin lyase-like"/>
    <property type="match status" value="1"/>
</dbReference>
<organism evidence="3 4">
    <name type="scientific">Sandaracinus amylolyticus</name>
    <dbReference type="NCBI Taxonomy" id="927083"/>
    <lineage>
        <taxon>Bacteria</taxon>
        <taxon>Pseudomonadati</taxon>
        <taxon>Myxococcota</taxon>
        <taxon>Polyangia</taxon>
        <taxon>Polyangiales</taxon>
        <taxon>Sandaracinaceae</taxon>
        <taxon>Sandaracinus</taxon>
    </lineage>
</organism>
<feature type="chain" id="PRO_5002512830" evidence="2">
    <location>
        <begin position="22"/>
        <end position="571"/>
    </location>
</feature>
<evidence type="ECO:0000256" key="2">
    <source>
        <dbReference type="SAM" id="SignalP"/>
    </source>
</evidence>
<feature type="signal peptide" evidence="2">
    <location>
        <begin position="1"/>
        <end position="21"/>
    </location>
</feature>
<evidence type="ECO:0000313" key="3">
    <source>
        <dbReference type="EMBL" id="AKF05876.1"/>
    </source>
</evidence>
<dbReference type="Proteomes" id="UP000034883">
    <property type="component" value="Chromosome"/>
</dbReference>
<reference evidence="3 4" key="1">
    <citation type="submission" date="2015-03" db="EMBL/GenBank/DDBJ databases">
        <title>Genome assembly of Sandaracinus amylolyticus DSM 53668.</title>
        <authorList>
            <person name="Sharma G."/>
            <person name="Subramanian S."/>
        </authorList>
    </citation>
    <scope>NUCLEOTIDE SEQUENCE [LARGE SCALE GENOMIC DNA]</scope>
    <source>
        <strain evidence="3 4">DSM 53668</strain>
    </source>
</reference>